<evidence type="ECO:0000313" key="2">
    <source>
        <dbReference type="Proteomes" id="UP000501570"/>
    </source>
</evidence>
<protein>
    <recommendedName>
        <fullName evidence="3">Lipoprotein</fullName>
    </recommendedName>
</protein>
<proteinExistence type="predicted"/>
<name>A0ABX6KKH6_CHRGL</name>
<accession>A0ABX6KKH6</accession>
<dbReference type="Proteomes" id="UP000501570">
    <property type="component" value="Chromosome"/>
</dbReference>
<reference evidence="1 2" key="1">
    <citation type="submission" date="2019-09" db="EMBL/GenBank/DDBJ databases">
        <title>FDA dAtabase for Regulatory Grade micrObial Sequences (FDA-ARGOS): Supporting development and validation of Infectious Disease Dx tests.</title>
        <authorList>
            <person name="Sciortino C."/>
            <person name="Tallon L."/>
            <person name="Sadzewicz L."/>
            <person name="Vavikolanu K."/>
            <person name="Mehta A."/>
            <person name="Aluvathingal J."/>
            <person name="Nadendla S."/>
            <person name="Nandy P."/>
            <person name="Geyer C."/>
            <person name="Yan Y."/>
            <person name="Sichtig H."/>
        </authorList>
    </citation>
    <scope>NUCLEOTIDE SEQUENCE [LARGE SCALE GENOMIC DNA]</scope>
    <source>
        <strain evidence="1 2">FDAARGOS_636</strain>
    </source>
</reference>
<dbReference type="EMBL" id="CP050995">
    <property type="protein sequence ID" value="QIY89159.1"/>
    <property type="molecule type" value="Genomic_DNA"/>
</dbReference>
<keyword evidence="2" id="KW-1185">Reference proteome</keyword>
<evidence type="ECO:0008006" key="3">
    <source>
        <dbReference type="Google" id="ProtNLM"/>
    </source>
</evidence>
<organism evidence="1 2">
    <name type="scientific">Chryseobacterium gallinarum</name>
    <dbReference type="NCBI Taxonomy" id="1324352"/>
    <lineage>
        <taxon>Bacteria</taxon>
        <taxon>Pseudomonadati</taxon>
        <taxon>Bacteroidota</taxon>
        <taxon>Flavobacteriia</taxon>
        <taxon>Flavobacteriales</taxon>
        <taxon>Weeksellaceae</taxon>
        <taxon>Chryseobacterium group</taxon>
        <taxon>Chryseobacterium</taxon>
    </lineage>
</organism>
<dbReference type="RefSeq" id="WP_168237218.1">
    <property type="nucleotide sequence ID" value="NZ_CP050995.1"/>
</dbReference>
<gene>
    <name evidence="1" type="ORF">FOB44_00200</name>
</gene>
<dbReference type="PROSITE" id="PS51257">
    <property type="entry name" value="PROKAR_LIPOPROTEIN"/>
    <property type="match status" value="1"/>
</dbReference>
<evidence type="ECO:0000313" key="1">
    <source>
        <dbReference type="EMBL" id="QIY89159.1"/>
    </source>
</evidence>
<sequence length="198" mass="22706">MKYLFYTPLISLSLISCGNNDNVIEDPRPIEKEVYQFDFKSYAVKETILYTGTSGSKTLPQESFLSSYWSTYQQPAWKRIVLDLKNSSIQMIAGNSADAVYNIRISNDSVLINDKASKSRYIGDFNKKSSTFTLKRTLQYMKREPRDNGNGLTVVQNVSFGMTQYDNMFGILFTTPSEMIKSGDQVLWSNIEYYYKAL</sequence>